<organism evidence="9 10">
    <name type="scientific">Eiseniibacteriota bacterium</name>
    <dbReference type="NCBI Taxonomy" id="2212470"/>
    <lineage>
        <taxon>Bacteria</taxon>
        <taxon>Candidatus Eiseniibacteriota</taxon>
    </lineage>
</organism>
<dbReference type="InterPro" id="IPR050445">
    <property type="entry name" value="Bact_polysacc_biosynth/exp"/>
</dbReference>
<gene>
    <name evidence="9" type="ORF">HKN21_11840</name>
</gene>
<dbReference type="Proteomes" id="UP000547674">
    <property type="component" value="Unassembled WGS sequence"/>
</dbReference>
<proteinExistence type="predicted"/>
<reference evidence="9 10" key="1">
    <citation type="submission" date="2020-03" db="EMBL/GenBank/DDBJ databases">
        <title>Metabolic flexibility allows generalist bacteria to become dominant in a frequently disturbed ecosystem.</title>
        <authorList>
            <person name="Chen Y.-J."/>
            <person name="Leung P.M."/>
            <person name="Bay S.K."/>
            <person name="Hugenholtz P."/>
            <person name="Kessler A.J."/>
            <person name="Shelley G."/>
            <person name="Waite D.W."/>
            <person name="Cook P.L."/>
            <person name="Greening C."/>
        </authorList>
    </citation>
    <scope>NUCLEOTIDE SEQUENCE [LARGE SCALE GENOMIC DNA]</scope>
    <source>
        <strain evidence="9">SS_bin_28</strain>
    </source>
</reference>
<evidence type="ECO:0000256" key="4">
    <source>
        <dbReference type="ARBA" id="ARBA00022989"/>
    </source>
</evidence>
<evidence type="ECO:0000313" key="9">
    <source>
        <dbReference type="EMBL" id="NNF07445.1"/>
    </source>
</evidence>
<feature type="domain" description="Polysaccharide chain length determinant N-terminal" evidence="8">
    <location>
        <begin position="8"/>
        <end position="103"/>
    </location>
</feature>
<accession>A0A7Y2H2W3</accession>
<evidence type="ECO:0000256" key="6">
    <source>
        <dbReference type="SAM" id="Coils"/>
    </source>
</evidence>
<comment type="caution">
    <text evidence="9">The sequence shown here is derived from an EMBL/GenBank/DDBJ whole genome shotgun (WGS) entry which is preliminary data.</text>
</comment>
<protein>
    <recommendedName>
        <fullName evidence="8">Polysaccharide chain length determinant N-terminal domain-containing protein</fullName>
    </recommendedName>
</protein>
<dbReference type="InterPro" id="IPR003856">
    <property type="entry name" value="LPS_length_determ_N"/>
</dbReference>
<keyword evidence="6" id="KW-0175">Coiled coil</keyword>
<evidence type="ECO:0000256" key="3">
    <source>
        <dbReference type="ARBA" id="ARBA00022692"/>
    </source>
</evidence>
<feature type="transmembrane region" description="Helical" evidence="7">
    <location>
        <begin position="509"/>
        <end position="527"/>
    </location>
</feature>
<evidence type="ECO:0000259" key="8">
    <source>
        <dbReference type="Pfam" id="PF02706"/>
    </source>
</evidence>
<dbReference type="PANTHER" id="PTHR32309:SF31">
    <property type="entry name" value="CAPSULAR EXOPOLYSACCHARIDE FAMILY"/>
    <property type="match status" value="1"/>
</dbReference>
<dbReference type="PANTHER" id="PTHR32309">
    <property type="entry name" value="TYROSINE-PROTEIN KINASE"/>
    <property type="match status" value="1"/>
</dbReference>
<evidence type="ECO:0000313" key="10">
    <source>
        <dbReference type="Proteomes" id="UP000547674"/>
    </source>
</evidence>
<feature type="transmembrane region" description="Helical" evidence="7">
    <location>
        <begin position="24"/>
        <end position="43"/>
    </location>
</feature>
<evidence type="ECO:0000256" key="7">
    <source>
        <dbReference type="SAM" id="Phobius"/>
    </source>
</evidence>
<sequence length="553" mass="61940">MASKLDSQVDLKHYFRVLWRRKSLVLLATVAVFCTALIALQLLPSQYQSSAVLSVQERDRFARGFEELMGGGRATQRAYNYDEMRQAQIISDITSRPFLEDVVRVLKMHEDPTLLERAKKDSDKHPQLTVEEIAIRTLVSGLQSRIQVRGVGPGLYRFTVRDYDPGTSKLLAHWISELFIDSSTKREIQRIEAQKNVAEEQLRIREDEVAAKAEALQIYRERLIGQALEENPVTGRNLRSAELRYDDLASDEATIRARIPARRRAAVADGFPTTDARLSNDPEVMGLAKGLREALHAFSLGQLGSNQTSAGVLALQEKLSQARSQLYRTLEERSQTLYGDSGQDWSKMADLVFAQLDAKAHGEAARSLRIFIRDYKSRIQSEPAHEIELARLEKELLQSENSLKAFKEQLIASEVQTIVSASDLGLRIEIVDPAQLPLKASFPNRTKILTLALLMGPLIGIGFGFLNEFLDPTLRNLEDIQRIAPEPVLGTLPLLENVIPVHSGLRKRWVPVTLAGVVLVTVAFFATREMLFPDLGTPKEAVEAVEPVEGFNQ</sequence>
<feature type="transmembrane region" description="Helical" evidence="7">
    <location>
        <begin position="448"/>
        <end position="466"/>
    </location>
</feature>
<keyword evidence="2" id="KW-1003">Cell membrane</keyword>
<feature type="coiled-coil region" evidence="6">
    <location>
        <begin position="181"/>
        <end position="208"/>
    </location>
</feature>
<name>A0A7Y2H2W3_UNCEI</name>
<dbReference type="GO" id="GO:0005886">
    <property type="term" value="C:plasma membrane"/>
    <property type="evidence" value="ECO:0007669"/>
    <property type="project" value="UniProtKB-SubCell"/>
</dbReference>
<evidence type="ECO:0000256" key="5">
    <source>
        <dbReference type="ARBA" id="ARBA00023136"/>
    </source>
</evidence>
<dbReference type="AlphaFoldDB" id="A0A7Y2H2W3"/>
<comment type="subcellular location">
    <subcellularLocation>
        <location evidence="1">Cell membrane</location>
        <topology evidence="1">Multi-pass membrane protein</topology>
    </subcellularLocation>
</comment>
<evidence type="ECO:0000256" key="1">
    <source>
        <dbReference type="ARBA" id="ARBA00004651"/>
    </source>
</evidence>
<dbReference type="Pfam" id="PF02706">
    <property type="entry name" value="Wzz"/>
    <property type="match status" value="1"/>
</dbReference>
<evidence type="ECO:0000256" key="2">
    <source>
        <dbReference type="ARBA" id="ARBA00022475"/>
    </source>
</evidence>
<keyword evidence="3 7" id="KW-0812">Transmembrane</keyword>
<keyword evidence="4 7" id="KW-1133">Transmembrane helix</keyword>
<keyword evidence="5 7" id="KW-0472">Membrane</keyword>
<dbReference type="EMBL" id="JABDJR010000479">
    <property type="protein sequence ID" value="NNF07445.1"/>
    <property type="molecule type" value="Genomic_DNA"/>
</dbReference>